<protein>
    <submittedName>
        <fullName evidence="3">T9SS type B sorting domain-containing protein</fullName>
    </submittedName>
</protein>
<proteinExistence type="predicted"/>
<feature type="compositionally biased region" description="Polar residues" evidence="1">
    <location>
        <begin position="90"/>
        <end position="100"/>
    </location>
</feature>
<accession>A0A6N9NL47</accession>
<dbReference type="EMBL" id="WWNE01000008">
    <property type="protein sequence ID" value="NBG66579.1"/>
    <property type="molecule type" value="Genomic_DNA"/>
</dbReference>
<dbReference type="AlphaFoldDB" id="A0A6N9NL47"/>
<dbReference type="InterPro" id="IPR013783">
    <property type="entry name" value="Ig-like_fold"/>
</dbReference>
<feature type="region of interest" description="Disordered" evidence="1">
    <location>
        <begin position="75"/>
        <end position="114"/>
    </location>
</feature>
<keyword evidence="4" id="KW-1185">Reference proteome</keyword>
<gene>
    <name evidence="3" type="ORF">GQN54_10660</name>
</gene>
<reference evidence="3 4" key="1">
    <citation type="submission" date="2019-12" db="EMBL/GenBank/DDBJ databases">
        <authorList>
            <person name="Zhao J."/>
        </authorList>
    </citation>
    <scope>NUCLEOTIDE SEQUENCE [LARGE SCALE GENOMIC DNA]</scope>
    <source>
        <strain evidence="3 4">S-15</strain>
    </source>
</reference>
<dbReference type="Gene3D" id="2.60.40.10">
    <property type="entry name" value="Immunoglobulins"/>
    <property type="match status" value="1"/>
</dbReference>
<evidence type="ECO:0000256" key="2">
    <source>
        <dbReference type="SAM" id="Phobius"/>
    </source>
</evidence>
<name>A0A6N9NL47_9FLAO</name>
<keyword evidence="2" id="KW-0812">Transmembrane</keyword>
<dbReference type="RefSeq" id="WP_160633536.1">
    <property type="nucleotide sequence ID" value="NZ_WWNE01000008.1"/>
</dbReference>
<dbReference type="Proteomes" id="UP000470771">
    <property type="component" value="Unassembled WGS sequence"/>
</dbReference>
<feature type="compositionally biased region" description="Basic and acidic residues" evidence="1">
    <location>
        <begin position="101"/>
        <end position="114"/>
    </location>
</feature>
<dbReference type="NCBIfam" id="TIGR04131">
    <property type="entry name" value="Bac_Flav_CTERM"/>
    <property type="match status" value="1"/>
</dbReference>
<dbReference type="Pfam" id="PF13585">
    <property type="entry name" value="CHU_C"/>
    <property type="match status" value="1"/>
</dbReference>
<feature type="transmembrane region" description="Helical" evidence="2">
    <location>
        <begin position="42"/>
        <end position="62"/>
    </location>
</feature>
<dbReference type="InterPro" id="IPR026341">
    <property type="entry name" value="T9SS_type_B"/>
</dbReference>
<evidence type="ECO:0000313" key="4">
    <source>
        <dbReference type="Proteomes" id="UP000470771"/>
    </source>
</evidence>
<evidence type="ECO:0000256" key="1">
    <source>
        <dbReference type="SAM" id="MobiDB-lite"/>
    </source>
</evidence>
<keyword evidence="2" id="KW-0472">Membrane</keyword>
<organism evidence="3 4">
    <name type="scientific">Acidiluteibacter ferrifornacis</name>
    <dbReference type="NCBI Taxonomy" id="2692424"/>
    <lineage>
        <taxon>Bacteria</taxon>
        <taxon>Pseudomonadati</taxon>
        <taxon>Bacteroidota</taxon>
        <taxon>Flavobacteriia</taxon>
        <taxon>Flavobacteriales</taxon>
        <taxon>Cryomorphaceae</taxon>
        <taxon>Acidiluteibacter</taxon>
    </lineage>
</organism>
<comment type="caution">
    <text evidence="3">The sequence shown here is derived from an EMBL/GenBank/DDBJ whole genome shotgun (WGS) entry which is preliminary data.</text>
</comment>
<evidence type="ECO:0000313" key="3">
    <source>
        <dbReference type="EMBL" id="NBG66579.1"/>
    </source>
</evidence>
<sequence>MKEHEKYNKLIQDKLDGFEFEYDAADWTSLSKKLPKKGFPSYLKIASIFAGALIIAAGAFYLSNDKNIQEIQSPQTEQATPIFEADENKPTLSEIGSDSISQEKENLTSHDFKQNKPKRFNQDIAEQDKASAEQVINSEEKLDNILNQNQKKISSVNENKKHSIKLRIEKSVYCINDLIKIQTSQPLNSHFSFKVNNKSLTTSEFIPEVEGDYKIELLEDGLIVDSKAITIASKPKSNFIASKKSEEFAKITYNFESETNDEYKYEWRINGEVVSNKPDFNKHFRRSEKIEVKLATENASGCKSNTLKTIQIEEDFDIYSYDAFTPNGDGINDEFIPKAIEANNLKFEMMIYSLSGQLLYSTTDFSKPWNGRRNNDGELMPVGTYLWKVNLYDDNNEIHPHNGQIKIVNFK</sequence>
<keyword evidence="2" id="KW-1133">Transmembrane helix</keyword>